<dbReference type="InterPro" id="IPR043128">
    <property type="entry name" value="Rev_trsase/Diguanyl_cyclase"/>
</dbReference>
<feature type="domain" description="PAC" evidence="6">
    <location>
        <begin position="1002"/>
        <end position="1054"/>
    </location>
</feature>
<evidence type="ECO:0000313" key="9">
    <source>
        <dbReference type="EMBL" id="ASJ98119.1"/>
    </source>
</evidence>
<gene>
    <name evidence="9" type="ORF">CFF01_16815</name>
</gene>
<reference evidence="9 10" key="1">
    <citation type="submission" date="2017-06" db="EMBL/GenBank/DDBJ databases">
        <title>Complete genome sequence of Shewanella marisflavi EP1 associated with anaerobic 2,4-dinitrotoluene reduction and salt tolerance.</title>
        <authorList>
            <person name="Huang J."/>
        </authorList>
    </citation>
    <scope>NUCLEOTIDE SEQUENCE [LARGE SCALE GENOMIC DNA]</scope>
    <source>
        <strain evidence="9 10">EP1</strain>
    </source>
</reference>
<dbReference type="InterPro" id="IPR052155">
    <property type="entry name" value="Biofilm_reg_signaling"/>
</dbReference>
<dbReference type="PROSITE" id="PS50113">
    <property type="entry name" value="PAC"/>
    <property type="match status" value="2"/>
</dbReference>
<dbReference type="KEGG" id="smav:CFF01_16815"/>
<proteinExistence type="predicted"/>
<dbReference type="SMART" id="SM00052">
    <property type="entry name" value="EAL"/>
    <property type="match status" value="1"/>
</dbReference>
<dbReference type="CDD" id="cd01948">
    <property type="entry name" value="EAL"/>
    <property type="match status" value="1"/>
</dbReference>
<dbReference type="Pfam" id="PF00563">
    <property type="entry name" value="EAL"/>
    <property type="match status" value="1"/>
</dbReference>
<sequence length="1484" mass="169262">MSYSQALRLIGLCLLLFCVSGPSVGGDLVQRVFGARDGLNNATVNDISFDEYGYTWLSTEQGLYRISDTKARRIDKDANLIRLSDEYIYLTESLSKKHLLVSSYANTYLYDIINDKFVQLGTPQLFPEFHRGGLQAITRQKDGSYVLLSYHGELYRLNYEAMSLSFISALPTDPDMPWFVLSQFGDSQLIVGKSYELQLRDSLGMLRGLFPWTEEQGQIKSLFEDRAGRLWLGSSNGLYRVYPDTLTLEKVEQLPFYVTQMAQDKLGFLWLSGREGLIKWHPDTLELKRFTDDLKLAADLDYIYDLAVDSNDLVWVGGSGDGLAIIADNPDFVIDDFTQRAPYRLSDEMVWTIYADEQQLWLGTDKGLIEIDRVAKTSQTFVPDDLEVNDSVYMVSPFDEQYLLLGTTNGLFVYDRLSQKTLRFAEISGGRTSLENKMIYSTYKDPLITSRWWFVTATGLFYWDKGSLEPSRMPVKGVDGTQHQIPLRSIYRGADGKLWVGGENLFGYIDNKGLFYSRIDIFADNNISIDVSYIKEVDSGVLWLGTSPKGLVEYHPKTGLTYFLTDNWQVDCSSIYFIEQLPGYRVLGCANSLIRQDLTTGSLTVIEKQDGLISHELNDGAAYYEPSAGLFVGSPDGVSLVDVSLMRNRLAEDGIMMESVSVFYEDSTEIKLVPDPGMLIKPGARLISFQLTSLDYLTDIPFQLQYRLRHGQNSEESKYLQLMGQSQVNVSGLKEGRYTLDILSEQNGVWSQTPYSFSFVVEDYWWNYDWFRALVIISLLLVGLYFLLLRQKQLSAFRRVNRALKDSEDRLRQSLRGSDSELWEWHSDSDSFLLENRGRYFPDKGDAFELKMEEFPIYADDQDKVFSAWKRLLSKQDDRLDVDYRYRRPDDSWGWTRVRGRALEFDAVSGKVRKVAGIYTDITTQRRLEDDVKLLAQAFANTSEGVLILDADERVRVSNKAAQKILGMTADELIDRYFAQLVHSSEERSDEINILLEQGITWTGEHEFQCAEGLICPVWLNLSTMTDERGAISHYVAVFSDITERKQTEADLRRLANYDVLTGLPNRSLFASRLAKCIHRAEQTQEKLALIFLDLDRFKNVNDSYGHSMGDALLVEAASRLQSCVSDNHTLCRFGGDEFVILMRDMADIDEVNHLCEALIRQIEQPFELYGREFFISTSIGVSLWPDDAKQPEVLIKNADQAMYHAKDEGRGNFQYFSAERNAEALYHLKLEAELRKAIDRQEFELHFQPQIDILKDDKVVGMEALLRWHHPTEGYIRPDIFIRVAESCGLIIDIDRWVIKQACIQGAKWGEEFGEELKLSVNVSAVHFRQPDFIQDVQQALQESGMPAKMLGLEITEGVLMKELHVAKDHLEALRAIGIDVAIDDFGTGYSSLAYLRSFDVSTLKIDRSFLIDIANNEADQAIASSIIELARNLKLKVVAEGVETQEQLEQVFSRGCYIIQGYYFAKPMATAEFEQYLNAQLQ</sequence>
<dbReference type="PANTHER" id="PTHR44757:SF2">
    <property type="entry name" value="BIOFILM ARCHITECTURE MAINTENANCE PROTEIN MBAA"/>
    <property type="match status" value="1"/>
</dbReference>
<dbReference type="InterPro" id="IPR035965">
    <property type="entry name" value="PAS-like_dom_sf"/>
</dbReference>
<dbReference type="InterPro" id="IPR001610">
    <property type="entry name" value="PAC"/>
</dbReference>
<dbReference type="FunFam" id="3.30.70.270:FF:000001">
    <property type="entry name" value="Diguanylate cyclase domain protein"/>
    <property type="match status" value="1"/>
</dbReference>
<dbReference type="GO" id="GO:0071111">
    <property type="term" value="F:cyclic-guanylate-specific phosphodiesterase activity"/>
    <property type="evidence" value="ECO:0007669"/>
    <property type="project" value="UniProtKB-EC"/>
</dbReference>
<dbReference type="SMART" id="SM00267">
    <property type="entry name" value="GGDEF"/>
    <property type="match status" value="1"/>
</dbReference>
<dbReference type="InterPro" id="IPR013783">
    <property type="entry name" value="Ig-like_fold"/>
</dbReference>
<dbReference type="SUPFAM" id="SSF141868">
    <property type="entry name" value="EAL domain-like"/>
    <property type="match status" value="1"/>
</dbReference>
<evidence type="ECO:0000259" key="8">
    <source>
        <dbReference type="PROSITE" id="PS50887"/>
    </source>
</evidence>
<feature type="domain" description="PAC" evidence="6">
    <location>
        <begin position="880"/>
        <end position="934"/>
    </location>
</feature>
<dbReference type="Proteomes" id="UP000198233">
    <property type="component" value="Chromosome"/>
</dbReference>
<evidence type="ECO:0000256" key="2">
    <source>
        <dbReference type="ARBA" id="ARBA00012282"/>
    </source>
</evidence>
<dbReference type="InterPro" id="IPR035919">
    <property type="entry name" value="EAL_sf"/>
</dbReference>
<dbReference type="InterPro" id="IPR029787">
    <property type="entry name" value="Nucleotide_cyclase"/>
</dbReference>
<feature type="domain" description="PAS" evidence="5">
    <location>
        <begin position="931"/>
        <end position="986"/>
    </location>
</feature>
<dbReference type="Pfam" id="PF08447">
    <property type="entry name" value="PAS_3"/>
    <property type="match status" value="1"/>
</dbReference>
<dbReference type="InterPro" id="IPR000700">
    <property type="entry name" value="PAS-assoc_C"/>
</dbReference>
<comment type="catalytic activity">
    <reaction evidence="4">
        <text>3',3'-c-di-GMP + H2O = 5'-phosphoguanylyl(3'-&gt;5')guanosine + H(+)</text>
        <dbReference type="Rhea" id="RHEA:24902"/>
        <dbReference type="ChEBI" id="CHEBI:15377"/>
        <dbReference type="ChEBI" id="CHEBI:15378"/>
        <dbReference type="ChEBI" id="CHEBI:58754"/>
        <dbReference type="ChEBI" id="CHEBI:58805"/>
        <dbReference type="EC" id="3.1.4.52"/>
    </reaction>
    <physiologicalReaction direction="left-to-right" evidence="4">
        <dbReference type="Rhea" id="RHEA:24903"/>
    </physiologicalReaction>
</comment>
<dbReference type="SMART" id="SM00086">
    <property type="entry name" value="PAC"/>
    <property type="match status" value="2"/>
</dbReference>
<dbReference type="SMART" id="SM00091">
    <property type="entry name" value="PAS"/>
    <property type="match status" value="1"/>
</dbReference>
<dbReference type="SUPFAM" id="SSF63829">
    <property type="entry name" value="Calcium-dependent phosphotriesterase"/>
    <property type="match status" value="2"/>
</dbReference>
<evidence type="ECO:0000259" key="7">
    <source>
        <dbReference type="PROSITE" id="PS50883"/>
    </source>
</evidence>
<dbReference type="InterPro" id="IPR013655">
    <property type="entry name" value="PAS_fold_3"/>
</dbReference>
<dbReference type="InterPro" id="IPR015943">
    <property type="entry name" value="WD40/YVTN_repeat-like_dom_sf"/>
</dbReference>
<dbReference type="PANTHER" id="PTHR44757">
    <property type="entry name" value="DIGUANYLATE CYCLASE DGCP"/>
    <property type="match status" value="1"/>
</dbReference>
<evidence type="ECO:0000259" key="5">
    <source>
        <dbReference type="PROSITE" id="PS50112"/>
    </source>
</evidence>
<dbReference type="Gene3D" id="3.30.70.270">
    <property type="match status" value="1"/>
</dbReference>
<dbReference type="Gene3D" id="3.30.450.20">
    <property type="entry name" value="PAS domain"/>
    <property type="match status" value="2"/>
</dbReference>
<dbReference type="PROSITE" id="PS50887">
    <property type="entry name" value="GGDEF"/>
    <property type="match status" value="1"/>
</dbReference>
<organism evidence="9 10">
    <name type="scientific">Shewanella marisflavi</name>
    <dbReference type="NCBI Taxonomy" id="260364"/>
    <lineage>
        <taxon>Bacteria</taxon>
        <taxon>Pseudomonadati</taxon>
        <taxon>Pseudomonadota</taxon>
        <taxon>Gammaproteobacteria</taxon>
        <taxon>Alteromonadales</taxon>
        <taxon>Shewanellaceae</taxon>
        <taxon>Shewanella</taxon>
    </lineage>
</organism>
<dbReference type="Gene3D" id="3.20.20.450">
    <property type="entry name" value="EAL domain"/>
    <property type="match status" value="1"/>
</dbReference>
<dbReference type="Gene3D" id="2.60.40.10">
    <property type="entry name" value="Immunoglobulins"/>
    <property type="match status" value="1"/>
</dbReference>
<dbReference type="NCBIfam" id="TIGR00229">
    <property type="entry name" value="sensory_box"/>
    <property type="match status" value="1"/>
</dbReference>
<dbReference type="CDD" id="cd01949">
    <property type="entry name" value="GGDEF"/>
    <property type="match status" value="1"/>
</dbReference>
<dbReference type="RefSeq" id="WP_088905550.1">
    <property type="nucleotide sequence ID" value="NZ_CP022272.1"/>
</dbReference>
<dbReference type="Pfam" id="PF13426">
    <property type="entry name" value="PAS_9"/>
    <property type="match status" value="1"/>
</dbReference>
<dbReference type="GO" id="GO:0071732">
    <property type="term" value="P:cellular response to nitric oxide"/>
    <property type="evidence" value="ECO:0007669"/>
    <property type="project" value="UniProtKB-ARBA"/>
</dbReference>
<feature type="domain" description="GGDEF" evidence="8">
    <location>
        <begin position="1086"/>
        <end position="1219"/>
    </location>
</feature>
<feature type="domain" description="EAL" evidence="7">
    <location>
        <begin position="1228"/>
        <end position="1483"/>
    </location>
</feature>
<comment type="cofactor">
    <cofactor evidence="1">
        <name>Mg(2+)</name>
        <dbReference type="ChEBI" id="CHEBI:18420"/>
    </cofactor>
</comment>
<dbReference type="CDD" id="cd00130">
    <property type="entry name" value="PAS"/>
    <property type="match status" value="1"/>
</dbReference>
<dbReference type="EC" id="3.1.4.52" evidence="2"/>
<evidence type="ECO:0000256" key="3">
    <source>
        <dbReference type="ARBA" id="ARBA00022636"/>
    </source>
</evidence>
<dbReference type="SUPFAM" id="SSF55785">
    <property type="entry name" value="PYP-like sensor domain (PAS domain)"/>
    <property type="match status" value="2"/>
</dbReference>
<dbReference type="InterPro" id="IPR001633">
    <property type="entry name" value="EAL_dom"/>
</dbReference>
<dbReference type="FunFam" id="3.20.20.450:FF:000001">
    <property type="entry name" value="Cyclic di-GMP phosphodiesterase yahA"/>
    <property type="match status" value="1"/>
</dbReference>
<dbReference type="PROSITE" id="PS50883">
    <property type="entry name" value="EAL"/>
    <property type="match status" value="1"/>
</dbReference>
<evidence type="ECO:0000256" key="1">
    <source>
        <dbReference type="ARBA" id="ARBA00001946"/>
    </source>
</evidence>
<dbReference type="NCBIfam" id="TIGR00254">
    <property type="entry name" value="GGDEF"/>
    <property type="match status" value="1"/>
</dbReference>
<dbReference type="InterPro" id="IPR000014">
    <property type="entry name" value="PAS"/>
</dbReference>
<accession>A0AAC9U2I0</accession>
<name>A0AAC9U2I0_9GAMM</name>
<keyword evidence="3" id="KW-0973">c-di-GMP</keyword>
<dbReference type="InterPro" id="IPR000160">
    <property type="entry name" value="GGDEF_dom"/>
</dbReference>
<dbReference type="EMBL" id="CP022272">
    <property type="protein sequence ID" value="ASJ98119.1"/>
    <property type="molecule type" value="Genomic_DNA"/>
</dbReference>
<evidence type="ECO:0000313" key="10">
    <source>
        <dbReference type="Proteomes" id="UP000198233"/>
    </source>
</evidence>
<evidence type="ECO:0000256" key="4">
    <source>
        <dbReference type="ARBA" id="ARBA00051114"/>
    </source>
</evidence>
<protein>
    <recommendedName>
        <fullName evidence="2">cyclic-guanylate-specific phosphodiesterase</fullName>
        <ecNumber evidence="2">3.1.4.52</ecNumber>
    </recommendedName>
</protein>
<dbReference type="Pfam" id="PF00990">
    <property type="entry name" value="GGDEF"/>
    <property type="match status" value="1"/>
</dbReference>
<dbReference type="SUPFAM" id="SSF55073">
    <property type="entry name" value="Nucleotide cyclase"/>
    <property type="match status" value="1"/>
</dbReference>
<evidence type="ECO:0000259" key="6">
    <source>
        <dbReference type="PROSITE" id="PS50113"/>
    </source>
</evidence>
<dbReference type="Gene3D" id="2.130.10.10">
    <property type="entry name" value="YVTN repeat-like/Quinoprotein amine dehydrogenase"/>
    <property type="match status" value="3"/>
</dbReference>
<dbReference type="PROSITE" id="PS50112">
    <property type="entry name" value="PAS"/>
    <property type="match status" value="1"/>
</dbReference>